<dbReference type="PROSITE" id="PS50943">
    <property type="entry name" value="HTH_CROC1"/>
    <property type="match status" value="1"/>
</dbReference>
<accession>F0GU35</accession>
<keyword evidence="3" id="KW-1185">Reference proteome</keyword>
<dbReference type="SUPFAM" id="SSF47413">
    <property type="entry name" value="lambda repressor-like DNA-binding domains"/>
    <property type="match status" value="1"/>
</dbReference>
<dbReference type="InterPro" id="IPR010982">
    <property type="entry name" value="Lambda_DNA-bd_dom_sf"/>
</dbReference>
<sequence>MKINSLKIKMIMLEKGYNNGTLADKMGSTRQWLGAVLNRGHATMNYISKLAKALDVEPKEIIKPED</sequence>
<organism evidence="2 3">
    <name type="scientific">Anaerococcus prevotii ACS-065-V-Col13</name>
    <dbReference type="NCBI Taxonomy" id="879305"/>
    <lineage>
        <taxon>Bacteria</taxon>
        <taxon>Bacillati</taxon>
        <taxon>Bacillota</taxon>
        <taxon>Tissierellia</taxon>
        <taxon>Tissierellales</taxon>
        <taxon>Peptoniphilaceae</taxon>
        <taxon>Anaerococcus</taxon>
    </lineage>
</organism>
<comment type="caution">
    <text evidence="2">The sequence shown here is derived from an EMBL/GenBank/DDBJ whole genome shotgun (WGS) entry which is preliminary data.</text>
</comment>
<evidence type="ECO:0000313" key="3">
    <source>
        <dbReference type="Proteomes" id="UP000005286"/>
    </source>
</evidence>
<dbReference type="STRING" id="879305.HMPREF9290_1254"/>
<reference evidence="2 3" key="1">
    <citation type="submission" date="2011-01" db="EMBL/GenBank/DDBJ databases">
        <authorList>
            <person name="Durkin A.S."/>
            <person name="Madupu R."/>
            <person name="Torralba M."/>
            <person name="Gillis M."/>
            <person name="Methe B."/>
            <person name="Sutton G."/>
            <person name="Nelson K.E."/>
        </authorList>
    </citation>
    <scope>NUCLEOTIDE SEQUENCE [LARGE SCALE GENOMIC DNA]</scope>
    <source>
        <strain evidence="2 3">ACS-065-V-Col13</strain>
    </source>
</reference>
<proteinExistence type="predicted"/>
<evidence type="ECO:0000259" key="1">
    <source>
        <dbReference type="PROSITE" id="PS50943"/>
    </source>
</evidence>
<dbReference type="CDD" id="cd00093">
    <property type="entry name" value="HTH_XRE"/>
    <property type="match status" value="1"/>
</dbReference>
<name>F0GU35_9FIRM</name>
<gene>
    <name evidence="2" type="ORF">HMPREF9290_1254</name>
</gene>
<dbReference type="GO" id="GO:0003677">
    <property type="term" value="F:DNA binding"/>
    <property type="evidence" value="ECO:0007669"/>
    <property type="project" value="InterPro"/>
</dbReference>
<dbReference type="EMBL" id="AEXM01000012">
    <property type="protein sequence ID" value="EGC82684.1"/>
    <property type="molecule type" value="Genomic_DNA"/>
</dbReference>
<dbReference type="Proteomes" id="UP000005286">
    <property type="component" value="Unassembled WGS sequence"/>
</dbReference>
<dbReference type="InterPro" id="IPR001387">
    <property type="entry name" value="Cro/C1-type_HTH"/>
</dbReference>
<feature type="domain" description="HTH cro/C1-type" evidence="1">
    <location>
        <begin position="8"/>
        <end position="61"/>
    </location>
</feature>
<dbReference type="PATRIC" id="fig|879305.3.peg.315"/>
<dbReference type="Pfam" id="PF01381">
    <property type="entry name" value="HTH_3"/>
    <property type="match status" value="1"/>
</dbReference>
<protein>
    <recommendedName>
        <fullName evidence="1">HTH cro/C1-type domain-containing protein</fullName>
    </recommendedName>
</protein>
<evidence type="ECO:0000313" key="2">
    <source>
        <dbReference type="EMBL" id="EGC82684.1"/>
    </source>
</evidence>
<dbReference type="eggNOG" id="ENOG5030GJ7">
    <property type="taxonomic scope" value="Bacteria"/>
</dbReference>
<dbReference type="RefSeq" id="WP_004834624.1">
    <property type="nucleotide sequence ID" value="NZ_AEXM01000012.1"/>
</dbReference>
<dbReference type="Gene3D" id="1.10.260.40">
    <property type="entry name" value="lambda repressor-like DNA-binding domains"/>
    <property type="match status" value="1"/>
</dbReference>
<dbReference type="SMART" id="SM00530">
    <property type="entry name" value="HTH_XRE"/>
    <property type="match status" value="1"/>
</dbReference>
<dbReference type="AlphaFoldDB" id="F0GU35"/>